<dbReference type="PROSITE" id="PS51471">
    <property type="entry name" value="FE2OG_OXY"/>
    <property type="match status" value="1"/>
</dbReference>
<keyword evidence="8" id="KW-1185">Reference proteome</keyword>
<evidence type="ECO:0000256" key="1">
    <source>
        <dbReference type="ARBA" id="ARBA00008056"/>
    </source>
</evidence>
<reference evidence="8" key="1">
    <citation type="journal article" date="2009" name="Science">
        <title>The B73 maize genome: complexity, diversity, and dynamics.</title>
        <authorList>
            <person name="Schnable P.S."/>
            <person name="Ware D."/>
            <person name="Fulton R.S."/>
            <person name="Stein J.C."/>
            <person name="Wei F."/>
            <person name="Pasternak S."/>
            <person name="Liang C."/>
            <person name="Zhang J."/>
            <person name="Fulton L."/>
            <person name="Graves T.A."/>
            <person name="Minx P."/>
            <person name="Reily A.D."/>
            <person name="Courtney L."/>
            <person name="Kruchowski S.S."/>
            <person name="Tomlinson C."/>
            <person name="Strong C."/>
            <person name="Delehaunty K."/>
            <person name="Fronick C."/>
            <person name="Courtney B."/>
            <person name="Rock S.M."/>
            <person name="Belter E."/>
            <person name="Du F."/>
            <person name="Kim K."/>
            <person name="Abbott R.M."/>
            <person name="Cotton M."/>
            <person name="Levy A."/>
            <person name="Marchetto P."/>
            <person name="Ochoa K."/>
            <person name="Jackson S.M."/>
            <person name="Gillam B."/>
            <person name="Chen W."/>
            <person name="Yan L."/>
            <person name="Higginbotham J."/>
            <person name="Cardenas M."/>
            <person name="Waligorski J."/>
            <person name="Applebaum E."/>
            <person name="Phelps L."/>
            <person name="Falcone J."/>
            <person name="Kanchi K."/>
            <person name="Thane T."/>
            <person name="Scimone A."/>
            <person name="Thane N."/>
            <person name="Henke J."/>
            <person name="Wang T."/>
            <person name="Ruppert J."/>
            <person name="Shah N."/>
            <person name="Rotter K."/>
            <person name="Hodges J."/>
            <person name="Ingenthron E."/>
            <person name="Cordes M."/>
            <person name="Kohlberg S."/>
            <person name="Sgro J."/>
            <person name="Delgado B."/>
            <person name="Mead K."/>
            <person name="Chinwalla A."/>
            <person name="Leonard S."/>
            <person name="Crouse K."/>
            <person name="Collura K."/>
            <person name="Kudrna D."/>
            <person name="Currie J."/>
            <person name="He R."/>
            <person name="Angelova A."/>
            <person name="Rajasekar S."/>
            <person name="Mueller T."/>
            <person name="Lomeli R."/>
            <person name="Scara G."/>
            <person name="Ko A."/>
            <person name="Delaney K."/>
            <person name="Wissotski M."/>
            <person name="Lopez G."/>
            <person name="Campos D."/>
            <person name="Braidotti M."/>
            <person name="Ashley E."/>
            <person name="Golser W."/>
            <person name="Kim H."/>
            <person name="Lee S."/>
            <person name="Lin J."/>
            <person name="Dujmic Z."/>
            <person name="Kim W."/>
            <person name="Talag J."/>
            <person name="Zuccolo A."/>
            <person name="Fan C."/>
            <person name="Sebastian A."/>
            <person name="Kramer M."/>
            <person name="Spiegel L."/>
            <person name="Nascimento L."/>
            <person name="Zutavern T."/>
            <person name="Miller B."/>
            <person name="Ambroise C."/>
            <person name="Muller S."/>
            <person name="Spooner W."/>
            <person name="Narechania A."/>
            <person name="Ren L."/>
            <person name="Wei S."/>
            <person name="Kumari S."/>
            <person name="Faga B."/>
            <person name="Levy M.J."/>
            <person name="McMahan L."/>
            <person name="Van Buren P."/>
            <person name="Vaughn M.W."/>
            <person name="Ying K."/>
            <person name="Yeh C.-T."/>
            <person name="Emrich S.J."/>
            <person name="Jia Y."/>
            <person name="Kalyanaraman A."/>
            <person name="Hsia A.-P."/>
            <person name="Barbazuk W.B."/>
            <person name="Baucom R.S."/>
            <person name="Brutnell T.P."/>
            <person name="Carpita N.C."/>
            <person name="Chaparro C."/>
            <person name="Chia J.-M."/>
            <person name="Deragon J.-M."/>
            <person name="Estill J.C."/>
            <person name="Fu Y."/>
            <person name="Jeddeloh J.A."/>
            <person name="Han Y."/>
            <person name="Lee H."/>
            <person name="Li P."/>
            <person name="Lisch D.R."/>
            <person name="Liu S."/>
            <person name="Liu Z."/>
            <person name="Nagel D.H."/>
            <person name="McCann M.C."/>
            <person name="SanMiguel P."/>
            <person name="Myers A.M."/>
            <person name="Nettleton D."/>
            <person name="Nguyen J."/>
            <person name="Penning B.W."/>
            <person name="Ponnala L."/>
            <person name="Schneider K.L."/>
            <person name="Schwartz D.C."/>
            <person name="Sharma A."/>
            <person name="Soderlund C."/>
            <person name="Springer N.M."/>
            <person name="Sun Q."/>
            <person name="Wang H."/>
            <person name="Waterman M."/>
            <person name="Westerman R."/>
            <person name="Wolfgruber T.K."/>
            <person name="Yang L."/>
            <person name="Yu Y."/>
            <person name="Zhang L."/>
            <person name="Zhou S."/>
            <person name="Zhu Q."/>
            <person name="Bennetzen J.L."/>
            <person name="Dawe R.K."/>
            <person name="Jiang J."/>
            <person name="Jiang N."/>
            <person name="Presting G.G."/>
            <person name="Wessler S.R."/>
            <person name="Aluru S."/>
            <person name="Martienssen R.A."/>
            <person name="Clifton S.W."/>
            <person name="McCombie W.R."/>
            <person name="Wing R.A."/>
            <person name="Wilson R.K."/>
        </authorList>
    </citation>
    <scope>NUCLEOTIDE SEQUENCE [LARGE SCALE GENOMIC DNA]</scope>
    <source>
        <strain evidence="8">cv. B73</strain>
    </source>
</reference>
<dbReference type="Gene3D" id="2.60.120.330">
    <property type="entry name" value="B-lactam Antibiotic, Isopenicillin N Synthase, Chain"/>
    <property type="match status" value="2"/>
</dbReference>
<comment type="similarity">
    <text evidence="1 5">Belongs to the iron/ascorbate-dependent oxidoreductase family.</text>
</comment>
<dbReference type="Proteomes" id="UP000007305">
    <property type="component" value="Chromosome 9"/>
</dbReference>
<dbReference type="Pfam" id="PF14226">
    <property type="entry name" value="DIOX_N"/>
    <property type="match status" value="1"/>
</dbReference>
<evidence type="ECO:0000256" key="4">
    <source>
        <dbReference type="ARBA" id="ARBA00023004"/>
    </source>
</evidence>
<keyword evidence="3 5" id="KW-0560">Oxidoreductase</keyword>
<dbReference type="GO" id="GO:0046872">
    <property type="term" value="F:metal ion binding"/>
    <property type="evidence" value="ECO:0007669"/>
    <property type="project" value="UniProtKB-KW"/>
</dbReference>
<proteinExistence type="inferred from homology"/>
<evidence type="ECO:0000256" key="2">
    <source>
        <dbReference type="ARBA" id="ARBA00022723"/>
    </source>
</evidence>
<dbReference type="InterPro" id="IPR005123">
    <property type="entry name" value="Oxoglu/Fe-dep_dioxygenase_dom"/>
</dbReference>
<evidence type="ECO:0000313" key="7">
    <source>
        <dbReference type="EnsemblPlants" id="Zm00001eb404430_P001"/>
    </source>
</evidence>
<gene>
    <name evidence="7" type="primary">LOC100282672</name>
</gene>
<dbReference type="InterPro" id="IPR050295">
    <property type="entry name" value="Plant_2OG-oxidoreductases"/>
</dbReference>
<dbReference type="EnsemblPlants" id="Zm00001eb404430_T001">
    <property type="protein sequence ID" value="Zm00001eb404430_P001"/>
    <property type="gene ID" value="Zm00001eb404430"/>
</dbReference>
<protein>
    <recommendedName>
        <fullName evidence="6">Fe2OG dioxygenase domain-containing protein</fullName>
    </recommendedName>
</protein>
<dbReference type="SUPFAM" id="SSF51197">
    <property type="entry name" value="Clavaminate synthase-like"/>
    <property type="match status" value="1"/>
</dbReference>
<reference evidence="7" key="3">
    <citation type="submission" date="2021-05" db="UniProtKB">
        <authorList>
            <consortium name="EnsemblPlants"/>
        </authorList>
    </citation>
    <scope>IDENTIFICATION</scope>
    <source>
        <strain evidence="7">cv. B73</strain>
    </source>
</reference>
<evidence type="ECO:0000313" key="8">
    <source>
        <dbReference type="Proteomes" id="UP000007305"/>
    </source>
</evidence>
<reference evidence="7" key="2">
    <citation type="submission" date="2019-07" db="EMBL/GenBank/DDBJ databases">
        <authorList>
            <person name="Seetharam A."/>
            <person name="Woodhouse M."/>
            <person name="Cannon E."/>
        </authorList>
    </citation>
    <scope>NUCLEOTIDE SEQUENCE [LARGE SCALE GENOMIC DNA]</scope>
    <source>
        <strain evidence="7">cv. B73</strain>
    </source>
</reference>
<evidence type="ECO:0000256" key="5">
    <source>
        <dbReference type="RuleBase" id="RU003682"/>
    </source>
</evidence>
<accession>A0A804UL22</accession>
<keyword evidence="2 5" id="KW-0479">Metal-binding</keyword>
<organism evidence="7 8">
    <name type="scientific">Zea mays</name>
    <name type="common">Maize</name>
    <dbReference type="NCBI Taxonomy" id="4577"/>
    <lineage>
        <taxon>Eukaryota</taxon>
        <taxon>Viridiplantae</taxon>
        <taxon>Streptophyta</taxon>
        <taxon>Embryophyta</taxon>
        <taxon>Tracheophyta</taxon>
        <taxon>Spermatophyta</taxon>
        <taxon>Magnoliopsida</taxon>
        <taxon>Liliopsida</taxon>
        <taxon>Poales</taxon>
        <taxon>Poaceae</taxon>
        <taxon>PACMAD clade</taxon>
        <taxon>Panicoideae</taxon>
        <taxon>Andropogonodae</taxon>
        <taxon>Andropogoneae</taxon>
        <taxon>Tripsacinae</taxon>
        <taxon>Zea</taxon>
    </lineage>
</organism>
<keyword evidence="4 5" id="KW-0408">Iron</keyword>
<dbReference type="InterPro" id="IPR027443">
    <property type="entry name" value="IPNS-like_sf"/>
</dbReference>
<name>A0A804UL22_MAIZE</name>
<dbReference type="AlphaFoldDB" id="A0A804UL22"/>
<dbReference type="Pfam" id="PF03171">
    <property type="entry name" value="2OG-FeII_Oxy"/>
    <property type="match status" value="1"/>
</dbReference>
<dbReference type="InterPro" id="IPR044861">
    <property type="entry name" value="IPNS-like_FE2OG_OXY"/>
</dbReference>
<dbReference type="InterPro" id="IPR026992">
    <property type="entry name" value="DIOX_N"/>
</dbReference>
<dbReference type="Gramene" id="Zm00001eb404430_T001">
    <property type="protein sequence ID" value="Zm00001eb404430_P001"/>
    <property type="gene ID" value="Zm00001eb404430"/>
</dbReference>
<dbReference type="GO" id="GO:0016491">
    <property type="term" value="F:oxidoreductase activity"/>
    <property type="evidence" value="ECO:0007669"/>
    <property type="project" value="UniProtKB-KW"/>
</dbReference>
<evidence type="ECO:0000259" key="6">
    <source>
        <dbReference type="PROSITE" id="PS51471"/>
    </source>
</evidence>
<dbReference type="OrthoDB" id="288590at2759"/>
<dbReference type="PANTHER" id="PTHR47991">
    <property type="entry name" value="OXOGLUTARATE/IRON-DEPENDENT DIOXYGENASE"/>
    <property type="match status" value="1"/>
</dbReference>
<sequence length="330" mass="36634">MEMTGSLPVPSVQAMVAAGRHAPVPPRYLRPDLAADVVVADDATTIPIIDFQRLLLVDPEESARLHAACQDWGFFQKKMCTQLINHGVPDDVMEAMKASIQSFFALPAEAKQQYRQQAGQLEGYGQLFVVSEDQKLDWADVLYLNTQPPEHRNLSFWPAGESFRQTLDTYSAAVKHVADRLLGAMYMNLGLQLSIMDMDPERGAGIQSVNQLQGLQIKRPPDGGGAWAWLPVTPLQGAFVVNVGDVLEIFTNGRYRSVEHRALVNAHTERLSIAAFHSPSIHATIGPLPELLGDQEVPKYKTLDHQSFITLFFSAKLQGKSFLERMKKLS</sequence>
<feature type="domain" description="Fe2OG dioxygenase" evidence="6">
    <location>
        <begin position="137"/>
        <end position="279"/>
    </location>
</feature>
<evidence type="ECO:0000256" key="3">
    <source>
        <dbReference type="ARBA" id="ARBA00023002"/>
    </source>
</evidence>